<feature type="domain" description="Septin-type G" evidence="3">
    <location>
        <begin position="140"/>
        <end position="450"/>
    </location>
</feature>
<dbReference type="PANTHER" id="PTHR18884">
    <property type="entry name" value="SEPTIN"/>
    <property type="match status" value="1"/>
</dbReference>
<keyword evidence="5" id="KW-1185">Reference proteome</keyword>
<dbReference type="GeneID" id="28986891"/>
<dbReference type="InterPro" id="IPR027417">
    <property type="entry name" value="P-loop_NTPase"/>
</dbReference>
<feature type="compositionally biased region" description="Low complexity" evidence="2">
    <location>
        <begin position="89"/>
        <end position="100"/>
    </location>
</feature>
<evidence type="ECO:0000313" key="4">
    <source>
        <dbReference type="EMBL" id="KLT46250.1"/>
    </source>
</evidence>
<evidence type="ECO:0000256" key="2">
    <source>
        <dbReference type="SAM" id="MobiDB-lite"/>
    </source>
</evidence>
<dbReference type="RefSeq" id="XP_018282741.1">
    <property type="nucleotide sequence ID" value="XM_018426288.1"/>
</dbReference>
<feature type="region of interest" description="Disordered" evidence="2">
    <location>
        <begin position="1"/>
        <end position="21"/>
    </location>
</feature>
<dbReference type="GO" id="GO:0005525">
    <property type="term" value="F:GTP binding"/>
    <property type="evidence" value="ECO:0007669"/>
    <property type="project" value="UniProtKB-KW"/>
</dbReference>
<reference evidence="4 5" key="1">
    <citation type="submission" date="2015-03" db="EMBL/GenBank/DDBJ databases">
        <title>Genomics and transcriptomics of the oil-accumulating basidiomycete yeast T. oleaginosus allow insights into substrate utilization and the diverse evolutionary trajectories of mating systems in fungi.</title>
        <authorList>
            <consortium name="DOE Joint Genome Institute"/>
            <person name="Kourist R."/>
            <person name="Kracht O."/>
            <person name="Bracharz F."/>
            <person name="Lipzen A."/>
            <person name="Nolan M."/>
            <person name="Ohm R."/>
            <person name="Grigoriev I."/>
            <person name="Sun S."/>
            <person name="Heitman J."/>
            <person name="Bruck T."/>
            <person name="Nowrousian M."/>
        </authorList>
    </citation>
    <scope>NUCLEOTIDE SEQUENCE [LARGE SCALE GENOMIC DNA]</scope>
    <source>
        <strain evidence="4 5">IBC0246</strain>
    </source>
</reference>
<accession>A0A0J0XYW1</accession>
<evidence type="ECO:0000259" key="3">
    <source>
        <dbReference type="PROSITE" id="PS51719"/>
    </source>
</evidence>
<feature type="region of interest" description="Disordered" evidence="2">
    <location>
        <begin position="363"/>
        <end position="382"/>
    </location>
</feature>
<dbReference type="Gene3D" id="3.40.50.300">
    <property type="entry name" value="P-loop containing nucleotide triphosphate hydrolases"/>
    <property type="match status" value="1"/>
</dbReference>
<sequence>MPISLLRKQPPRRKPDEPVPTLAALSFPEAKPLIDAEWASHARDAPAPAHAPTAYRHSYVPQYNNLAPRAIPIPGATSDSGHGPGHGHAGSAPGRSRAASQIRDATGASPDFHRPFSPHHIVPVQPISRPGTMRRARQRRAAPLTVIVAGPSGSGKTCLIDALTHVLDPQAPRLAVRVGPTTSVVRHDINVADERRGAVLLDTPGLPLPDELRKTRARALRALITMVEDRLSRVLAEESKVVRRKSDGGELVHLIIYVMDARTILCPASPVEIDWDTVMEPPANKGPTRPESELEPEAPGVAAKLSADDIEAMRQFSVRANVLPLLTHADALTTTELTAVRAAVRRDLAAVFGRDPLGPFGVLSAGQYEDDSGDDARDSEPDTDFPYVVFAPEPGPGFTRAFRWGRADAADPAHSDLPAVRNAIVDATDWLRQTTREVVYERFRTERLLNARGLRTKI</sequence>
<dbReference type="STRING" id="879819.A0A0J0XYW1"/>
<gene>
    <name evidence="4" type="ORF">CC85DRAFT_325040</name>
</gene>
<dbReference type="Pfam" id="PF00735">
    <property type="entry name" value="Septin"/>
    <property type="match status" value="2"/>
</dbReference>
<dbReference type="OrthoDB" id="10261408at2759"/>
<dbReference type="PROSITE" id="PS51719">
    <property type="entry name" value="G_SEPTIN"/>
    <property type="match status" value="1"/>
</dbReference>
<keyword evidence="1" id="KW-0342">GTP-binding</keyword>
<dbReference type="EMBL" id="KQ087178">
    <property type="protein sequence ID" value="KLT46250.1"/>
    <property type="molecule type" value="Genomic_DNA"/>
</dbReference>
<protein>
    <recommendedName>
        <fullName evidence="3">Septin-type G domain-containing protein</fullName>
    </recommendedName>
</protein>
<name>A0A0J0XYW1_9TREE</name>
<comment type="similarity">
    <text evidence="1">Belongs to the TRAFAC class TrmE-Era-EngA-EngB-Septin-like GTPase superfamily. Septin GTPase family.</text>
</comment>
<organism evidence="4 5">
    <name type="scientific">Cutaneotrichosporon oleaginosum</name>
    <dbReference type="NCBI Taxonomy" id="879819"/>
    <lineage>
        <taxon>Eukaryota</taxon>
        <taxon>Fungi</taxon>
        <taxon>Dikarya</taxon>
        <taxon>Basidiomycota</taxon>
        <taxon>Agaricomycotina</taxon>
        <taxon>Tremellomycetes</taxon>
        <taxon>Trichosporonales</taxon>
        <taxon>Trichosporonaceae</taxon>
        <taxon>Cutaneotrichosporon</taxon>
    </lineage>
</organism>
<dbReference type="AlphaFoldDB" id="A0A0J0XYW1"/>
<dbReference type="Proteomes" id="UP000053611">
    <property type="component" value="Unassembled WGS sequence"/>
</dbReference>
<evidence type="ECO:0000313" key="5">
    <source>
        <dbReference type="Proteomes" id="UP000053611"/>
    </source>
</evidence>
<dbReference type="InterPro" id="IPR030379">
    <property type="entry name" value="G_SEPTIN_dom"/>
</dbReference>
<evidence type="ECO:0000256" key="1">
    <source>
        <dbReference type="RuleBase" id="RU004560"/>
    </source>
</evidence>
<feature type="region of interest" description="Disordered" evidence="2">
    <location>
        <begin position="70"/>
        <end position="127"/>
    </location>
</feature>
<dbReference type="SUPFAM" id="SSF52540">
    <property type="entry name" value="P-loop containing nucleoside triphosphate hydrolases"/>
    <property type="match status" value="1"/>
</dbReference>
<proteinExistence type="inferred from homology"/>
<keyword evidence="1" id="KW-0547">Nucleotide-binding</keyword>